<dbReference type="Pfam" id="PF05470">
    <property type="entry name" value="eIF-3c_N"/>
    <property type="match status" value="2"/>
</dbReference>
<feature type="domain" description="Eukaryotic translation initiation factor 3 subunit C N-terminal" evidence="6">
    <location>
        <begin position="68"/>
        <end position="207"/>
    </location>
</feature>
<evidence type="ECO:0000256" key="1">
    <source>
        <dbReference type="ARBA" id="ARBA00022490"/>
    </source>
</evidence>
<keyword evidence="1" id="KW-0963">Cytoplasm</keyword>
<dbReference type="eggNOG" id="KOG1076">
    <property type="taxonomic scope" value="Eukaryota"/>
</dbReference>
<gene>
    <name evidence="7" type="ORF">CIHG_09183</name>
</gene>
<feature type="compositionally biased region" description="Acidic residues" evidence="5">
    <location>
        <begin position="67"/>
        <end position="76"/>
    </location>
</feature>
<dbReference type="OrthoDB" id="29647at2759"/>
<keyword evidence="3" id="KW-0648">Protein biosynthesis</keyword>
<proteinExistence type="predicted"/>
<reference evidence="8" key="1">
    <citation type="journal article" date="2010" name="Genome Res.">
        <title>Population genomic sequencing of Coccidioides fungi reveals recent hybridization and transposon control.</title>
        <authorList>
            <person name="Neafsey D.E."/>
            <person name="Barker B.M."/>
            <person name="Sharpton T.J."/>
            <person name="Stajich J.E."/>
            <person name="Park D.J."/>
            <person name="Whiston E."/>
            <person name="Hung C.-Y."/>
            <person name="McMahan C."/>
            <person name="White J."/>
            <person name="Sykes S."/>
            <person name="Heiman D."/>
            <person name="Young S."/>
            <person name="Zeng Q."/>
            <person name="Abouelleil A."/>
            <person name="Aftuck L."/>
            <person name="Bessette D."/>
            <person name="Brown A."/>
            <person name="FitzGerald M."/>
            <person name="Lui A."/>
            <person name="Macdonald J.P."/>
            <person name="Priest M."/>
            <person name="Orbach M.J."/>
            <person name="Galgiani J.N."/>
            <person name="Kirkland T.N."/>
            <person name="Cole G.T."/>
            <person name="Birren B.W."/>
            <person name="Henn M.R."/>
            <person name="Taylor J.W."/>
            <person name="Rounsley S.D."/>
        </authorList>
    </citation>
    <scope>NUCLEOTIDE SEQUENCE [LARGE SCALE GENOMIC DNA]</scope>
    <source>
        <strain evidence="8">H538.4</strain>
    </source>
</reference>
<feature type="region of interest" description="Disordered" evidence="5">
    <location>
        <begin position="1"/>
        <end position="79"/>
    </location>
</feature>
<keyword evidence="2 7" id="KW-0396">Initiation factor</keyword>
<evidence type="ECO:0000256" key="4">
    <source>
        <dbReference type="SAM" id="Coils"/>
    </source>
</evidence>
<sequence>MSSRFFHGGSDSESSSSDEEELYSDRDEEEVSDEEEETTSEEESSEEESDDEAGLTGAKQYLRGAADLDESDEEEDRVTIVKSAKDKRLEELEGTMKLIENAEKINDWAVISTEFDKLNRQVAKIIQAGPTPKIYIKAIADLEDFVNETVVKQKTTTKKMNASNAKGFNTVKQRIKKNNKDYTAEIEKYRENKDEYLEEEEEQETVIVEKKARTIRIEDTLAQSDEGFSTVGRGGRTLQYTPESILKHLRVIVESRGKKNTDRIEQIKVMEKLLEVASSPYHTIRILLTLISTRFDLATSSLSNYMSTEQ</sequence>
<dbReference type="AlphaFoldDB" id="A0A0J8S3A0"/>
<evidence type="ECO:0000313" key="8">
    <source>
        <dbReference type="Proteomes" id="UP000054563"/>
    </source>
</evidence>
<dbReference type="PANTHER" id="PTHR13937">
    <property type="entry name" value="EUKARYOTIC TRANSLATION INITATION FACTOR 3, SUBUNIT 8 EIF3S8 -RELATED"/>
    <property type="match status" value="1"/>
</dbReference>
<dbReference type="VEuPathDB" id="FungiDB:CIHG_09183"/>
<dbReference type="InterPro" id="IPR027516">
    <property type="entry name" value="EIF3C"/>
</dbReference>
<dbReference type="STRING" id="396776.A0A0J8S3A0"/>
<feature type="compositionally biased region" description="Acidic residues" evidence="5">
    <location>
        <begin position="16"/>
        <end position="53"/>
    </location>
</feature>
<feature type="coiled-coil region" evidence="4">
    <location>
        <begin position="172"/>
        <end position="206"/>
    </location>
</feature>
<dbReference type="GO" id="GO:0003723">
    <property type="term" value="F:RNA binding"/>
    <property type="evidence" value="ECO:0007669"/>
    <property type="project" value="InterPro"/>
</dbReference>
<name>A0A0J8S3A0_COCIT</name>
<evidence type="ECO:0000313" key="7">
    <source>
        <dbReference type="EMBL" id="KMU91306.1"/>
    </source>
</evidence>
<dbReference type="Proteomes" id="UP000054563">
    <property type="component" value="Unassembled WGS sequence"/>
</dbReference>
<dbReference type="GO" id="GO:0005852">
    <property type="term" value="C:eukaryotic translation initiation factor 3 complex"/>
    <property type="evidence" value="ECO:0007669"/>
    <property type="project" value="InterPro"/>
</dbReference>
<dbReference type="PANTHER" id="PTHR13937:SF0">
    <property type="entry name" value="EUKARYOTIC TRANSLATION INITIATION FACTOR 3 SUBUNIT C-RELATED"/>
    <property type="match status" value="1"/>
</dbReference>
<protein>
    <submittedName>
        <fullName evidence="7">Eukaryotic translation initiation factor 3 subunit C</fullName>
    </submittedName>
</protein>
<dbReference type="InterPro" id="IPR008905">
    <property type="entry name" value="EIF3C_N_dom"/>
</dbReference>
<dbReference type="EMBL" id="DS017034">
    <property type="protein sequence ID" value="KMU91306.1"/>
    <property type="molecule type" value="Genomic_DNA"/>
</dbReference>
<evidence type="ECO:0000259" key="6">
    <source>
        <dbReference type="Pfam" id="PF05470"/>
    </source>
</evidence>
<dbReference type="GO" id="GO:0031369">
    <property type="term" value="F:translation initiation factor binding"/>
    <property type="evidence" value="ECO:0007669"/>
    <property type="project" value="InterPro"/>
</dbReference>
<keyword evidence="4" id="KW-0175">Coiled coil</keyword>
<evidence type="ECO:0000256" key="2">
    <source>
        <dbReference type="ARBA" id="ARBA00022540"/>
    </source>
</evidence>
<feature type="domain" description="Eukaryotic translation initiation factor 3 subunit C N-terminal" evidence="6">
    <location>
        <begin position="239"/>
        <end position="310"/>
    </location>
</feature>
<accession>A0A0J8S3A0</accession>
<evidence type="ECO:0000256" key="5">
    <source>
        <dbReference type="SAM" id="MobiDB-lite"/>
    </source>
</evidence>
<evidence type="ECO:0000256" key="3">
    <source>
        <dbReference type="ARBA" id="ARBA00022917"/>
    </source>
</evidence>
<organism evidence="7 8">
    <name type="scientific">Coccidioides immitis H538.4</name>
    <dbReference type="NCBI Taxonomy" id="396776"/>
    <lineage>
        <taxon>Eukaryota</taxon>
        <taxon>Fungi</taxon>
        <taxon>Dikarya</taxon>
        <taxon>Ascomycota</taxon>
        <taxon>Pezizomycotina</taxon>
        <taxon>Eurotiomycetes</taxon>
        <taxon>Eurotiomycetidae</taxon>
        <taxon>Onygenales</taxon>
        <taxon>Onygenaceae</taxon>
        <taxon>Coccidioides</taxon>
    </lineage>
</organism>
<dbReference type="GO" id="GO:0003743">
    <property type="term" value="F:translation initiation factor activity"/>
    <property type="evidence" value="ECO:0007669"/>
    <property type="project" value="UniProtKB-KW"/>
</dbReference>